<keyword evidence="11" id="KW-0479">Metal-binding</keyword>
<keyword evidence="11" id="KW-0460">Magnesium</keyword>
<comment type="similarity">
    <text evidence="6">In the N-terminal section; belongs to the PRA-CH family.</text>
</comment>
<feature type="binding site" evidence="11">
    <location>
        <position position="73"/>
    </location>
    <ligand>
        <name>Mg(2+)</name>
        <dbReference type="ChEBI" id="CHEBI:18420"/>
    </ligand>
</feature>
<dbReference type="UniPathway" id="UPA00031">
    <property type="reaction ID" value="UER00008"/>
</dbReference>
<gene>
    <name evidence="11 13" type="primary">hisI</name>
    <name evidence="13" type="ORF">I6N98_14060</name>
</gene>
<dbReference type="Gene3D" id="3.10.20.810">
    <property type="entry name" value="Phosphoribosyl-AMP cyclohydrolase"/>
    <property type="match status" value="1"/>
</dbReference>
<feature type="binding site" evidence="11">
    <location>
        <position position="75"/>
    </location>
    <ligand>
        <name>Mg(2+)</name>
        <dbReference type="ChEBI" id="CHEBI:18420"/>
    </ligand>
</feature>
<dbReference type="NCBIfam" id="NF000768">
    <property type="entry name" value="PRK00051.1"/>
    <property type="match status" value="1"/>
</dbReference>
<feature type="binding site" evidence="11">
    <location>
        <position position="74"/>
    </location>
    <ligand>
        <name>Zn(2+)</name>
        <dbReference type="ChEBI" id="CHEBI:29105"/>
        <note>ligand shared between dimeric partners</note>
    </ligand>
</feature>
<comment type="cofactor">
    <cofactor evidence="11">
        <name>Zn(2+)</name>
        <dbReference type="ChEBI" id="CHEBI:29105"/>
    </cofactor>
    <text evidence="11">Binds 1 zinc ion per subunit.</text>
</comment>
<reference evidence="13 14" key="1">
    <citation type="submission" date="2020-12" db="EMBL/GenBank/DDBJ databases">
        <authorList>
            <person name="Shan Y."/>
        </authorList>
    </citation>
    <scope>NUCLEOTIDE SEQUENCE [LARGE SCALE GENOMIC DNA]</scope>
    <source>
        <strain evidence="14">csc3.9</strain>
    </source>
</reference>
<dbReference type="InterPro" id="IPR002496">
    <property type="entry name" value="PRib_AMP_CycHydrolase_dom"/>
</dbReference>
<comment type="catalytic activity">
    <reaction evidence="2">
        <text>1-(5-phospho-beta-D-ribosyl)-ATP + H2O = 1-(5-phospho-beta-D-ribosyl)-5'-AMP + diphosphate + H(+)</text>
        <dbReference type="Rhea" id="RHEA:22828"/>
        <dbReference type="ChEBI" id="CHEBI:15377"/>
        <dbReference type="ChEBI" id="CHEBI:15378"/>
        <dbReference type="ChEBI" id="CHEBI:33019"/>
        <dbReference type="ChEBI" id="CHEBI:59457"/>
        <dbReference type="ChEBI" id="CHEBI:73183"/>
        <dbReference type="EC" id="3.6.1.31"/>
    </reaction>
</comment>
<evidence type="ECO:0000256" key="10">
    <source>
        <dbReference type="ARBA" id="ARBA00023102"/>
    </source>
</evidence>
<dbReference type="FunFam" id="3.10.20.810:FF:000001">
    <property type="entry name" value="Histidine biosynthesis bifunctional protein HisIE"/>
    <property type="match status" value="1"/>
</dbReference>
<keyword evidence="10 11" id="KW-0368">Histidine biosynthesis</keyword>
<keyword evidence="11" id="KW-0862">Zinc</keyword>
<sequence length="121" mass="13491">MSHLMFNSSGLIPVVTQDQASREVLMMAWMNRDAIDATLRSGTMTYWSRSRSQLWRKGETSGHVQHLQSMRIDCDGDALLCEVQQCGPACHTQRSSCFYLGVDPASRLVTITESPPITGEI</sequence>
<evidence type="ECO:0000256" key="9">
    <source>
        <dbReference type="ARBA" id="ARBA00022801"/>
    </source>
</evidence>
<dbReference type="EMBL" id="CP066167">
    <property type="protein sequence ID" value="QQD20193.1"/>
    <property type="molecule type" value="Genomic_DNA"/>
</dbReference>
<dbReference type="PANTHER" id="PTHR42945:SF1">
    <property type="entry name" value="HISTIDINE BIOSYNTHESIS BIFUNCTIONAL PROTEIN HIS7"/>
    <property type="match status" value="1"/>
</dbReference>
<feature type="binding site" evidence="11">
    <location>
        <position position="97"/>
    </location>
    <ligand>
        <name>Zn(2+)</name>
        <dbReference type="ChEBI" id="CHEBI:29105"/>
        <note>ligand shared between dimeric partners</note>
    </ligand>
</feature>
<keyword evidence="9 11" id="KW-0378">Hydrolase</keyword>
<evidence type="ECO:0000313" key="14">
    <source>
        <dbReference type="Proteomes" id="UP000596063"/>
    </source>
</evidence>
<dbReference type="GO" id="GO:0005737">
    <property type="term" value="C:cytoplasm"/>
    <property type="evidence" value="ECO:0007669"/>
    <property type="project" value="UniProtKB-SubCell"/>
</dbReference>
<organism evidence="13 14">
    <name type="scientific">Spongiibacter nanhainus</name>
    <dbReference type="NCBI Taxonomy" id="2794344"/>
    <lineage>
        <taxon>Bacteria</taxon>
        <taxon>Pseudomonadati</taxon>
        <taxon>Pseudomonadota</taxon>
        <taxon>Gammaproteobacteria</taxon>
        <taxon>Cellvibrionales</taxon>
        <taxon>Spongiibacteraceae</taxon>
        <taxon>Spongiibacter</taxon>
    </lineage>
</organism>
<evidence type="ECO:0000256" key="3">
    <source>
        <dbReference type="ARBA" id="ARBA00005169"/>
    </source>
</evidence>
<comment type="function">
    <text evidence="11">Catalyzes the hydrolysis of the adenine ring of phosphoribosyl-AMP.</text>
</comment>
<dbReference type="KEGG" id="snan:I6N98_14060"/>
<name>A0A7T4URV5_9GAMM</name>
<dbReference type="EC" id="3.5.4.19" evidence="11"/>
<dbReference type="GO" id="GO:0004635">
    <property type="term" value="F:phosphoribosyl-AMP cyclohydrolase activity"/>
    <property type="evidence" value="ECO:0007669"/>
    <property type="project" value="UniProtKB-UniRule"/>
</dbReference>
<evidence type="ECO:0000256" key="4">
    <source>
        <dbReference type="ARBA" id="ARBA00005204"/>
    </source>
</evidence>
<feature type="binding site" evidence="11">
    <location>
        <position position="90"/>
    </location>
    <ligand>
        <name>Zn(2+)</name>
        <dbReference type="ChEBI" id="CHEBI:29105"/>
        <note>ligand shared between dimeric partners</note>
    </ligand>
</feature>
<accession>A0A7T4URV5</accession>
<evidence type="ECO:0000256" key="6">
    <source>
        <dbReference type="ARBA" id="ARBA00008299"/>
    </source>
</evidence>
<comment type="similarity">
    <text evidence="11">Belongs to the PRA-CH family.</text>
</comment>
<dbReference type="GO" id="GO:0000287">
    <property type="term" value="F:magnesium ion binding"/>
    <property type="evidence" value="ECO:0007669"/>
    <property type="project" value="UniProtKB-UniRule"/>
</dbReference>
<evidence type="ECO:0000256" key="5">
    <source>
        <dbReference type="ARBA" id="ARBA00007731"/>
    </source>
</evidence>
<comment type="pathway">
    <text evidence="4">Amino-acid biosynthesis; L-histidine biosynthesis; L-histidine from 5-phospho-alpha-D-ribose 1-diphosphate: step 2/9.</text>
</comment>
<comment type="catalytic activity">
    <reaction evidence="1 11">
        <text>1-(5-phospho-beta-D-ribosyl)-5'-AMP + H2O = 1-(5-phospho-beta-D-ribosyl)-5-[(5-phospho-beta-D-ribosylamino)methylideneamino]imidazole-4-carboxamide</text>
        <dbReference type="Rhea" id="RHEA:20049"/>
        <dbReference type="ChEBI" id="CHEBI:15377"/>
        <dbReference type="ChEBI" id="CHEBI:58435"/>
        <dbReference type="ChEBI" id="CHEBI:59457"/>
        <dbReference type="EC" id="3.5.4.19"/>
    </reaction>
</comment>
<comment type="pathway">
    <text evidence="3 11">Amino-acid biosynthesis; L-histidine biosynthesis; L-histidine from 5-phospho-alpha-D-ribose 1-diphosphate: step 3/9.</text>
</comment>
<comment type="subunit">
    <text evidence="11">Homodimer.</text>
</comment>
<protein>
    <recommendedName>
        <fullName evidence="11">Phosphoribosyl-AMP cyclohydrolase</fullName>
        <shortName evidence="11">PRA-CH</shortName>
        <ecNumber evidence="11">3.5.4.19</ecNumber>
    </recommendedName>
</protein>
<evidence type="ECO:0000256" key="2">
    <source>
        <dbReference type="ARBA" id="ARBA00001460"/>
    </source>
</evidence>
<feature type="domain" description="Phosphoribosyl-AMP cyclohydrolase" evidence="12">
    <location>
        <begin position="26"/>
        <end position="99"/>
    </location>
</feature>
<evidence type="ECO:0000313" key="13">
    <source>
        <dbReference type="EMBL" id="QQD20193.1"/>
    </source>
</evidence>
<keyword evidence="7 11" id="KW-0963">Cytoplasm</keyword>
<evidence type="ECO:0000256" key="8">
    <source>
        <dbReference type="ARBA" id="ARBA00022605"/>
    </source>
</evidence>
<comment type="similarity">
    <text evidence="5">In the C-terminal section; belongs to the PRA-PH family.</text>
</comment>
<dbReference type="InterPro" id="IPR026660">
    <property type="entry name" value="PRA-CH"/>
</dbReference>
<dbReference type="Proteomes" id="UP000596063">
    <property type="component" value="Chromosome"/>
</dbReference>
<comment type="subcellular location">
    <subcellularLocation>
        <location evidence="11">Cytoplasm</location>
    </subcellularLocation>
</comment>
<evidence type="ECO:0000256" key="11">
    <source>
        <dbReference type="HAMAP-Rule" id="MF_01021"/>
    </source>
</evidence>
<keyword evidence="14" id="KW-1185">Reference proteome</keyword>
<proteinExistence type="inferred from homology"/>
<evidence type="ECO:0000259" key="12">
    <source>
        <dbReference type="Pfam" id="PF01502"/>
    </source>
</evidence>
<evidence type="ECO:0000256" key="1">
    <source>
        <dbReference type="ARBA" id="ARBA00000024"/>
    </source>
</evidence>
<evidence type="ECO:0000256" key="7">
    <source>
        <dbReference type="ARBA" id="ARBA00022490"/>
    </source>
</evidence>
<feature type="binding site" evidence="11">
    <location>
        <position position="77"/>
    </location>
    <ligand>
        <name>Mg(2+)</name>
        <dbReference type="ChEBI" id="CHEBI:18420"/>
    </ligand>
</feature>
<dbReference type="HAMAP" id="MF_01021">
    <property type="entry name" value="HisI"/>
    <property type="match status" value="1"/>
</dbReference>
<dbReference type="Pfam" id="PF01502">
    <property type="entry name" value="PRA-CH"/>
    <property type="match status" value="1"/>
</dbReference>
<keyword evidence="8 11" id="KW-0028">Amino-acid biosynthesis</keyword>
<dbReference type="GO" id="GO:0008270">
    <property type="term" value="F:zinc ion binding"/>
    <property type="evidence" value="ECO:0007669"/>
    <property type="project" value="UniProtKB-UniRule"/>
</dbReference>
<dbReference type="GO" id="GO:0004636">
    <property type="term" value="F:phosphoribosyl-ATP diphosphatase activity"/>
    <property type="evidence" value="ECO:0007669"/>
    <property type="project" value="UniProtKB-EC"/>
</dbReference>
<dbReference type="GO" id="GO:0000105">
    <property type="term" value="P:L-histidine biosynthetic process"/>
    <property type="evidence" value="ECO:0007669"/>
    <property type="project" value="UniProtKB-UniRule"/>
</dbReference>
<dbReference type="InterPro" id="IPR038019">
    <property type="entry name" value="PRib_AMP_CycHydrolase_sf"/>
</dbReference>
<dbReference type="PANTHER" id="PTHR42945">
    <property type="entry name" value="HISTIDINE BIOSYNTHESIS BIFUNCTIONAL PROTEIN"/>
    <property type="match status" value="1"/>
</dbReference>
<comment type="cofactor">
    <cofactor evidence="11">
        <name>Mg(2+)</name>
        <dbReference type="ChEBI" id="CHEBI:18420"/>
    </cofactor>
    <text evidence="11">Binds 1 Mg(2+) ion per subunit.</text>
</comment>
<dbReference type="AlphaFoldDB" id="A0A7T4URV5"/>
<dbReference type="SUPFAM" id="SSF141734">
    <property type="entry name" value="HisI-like"/>
    <property type="match status" value="1"/>
</dbReference>